<dbReference type="EMBL" id="GBRH01275733">
    <property type="protein sequence ID" value="JAD22162.1"/>
    <property type="molecule type" value="Transcribed_RNA"/>
</dbReference>
<organism evidence="1">
    <name type="scientific">Arundo donax</name>
    <name type="common">Giant reed</name>
    <name type="synonym">Donax arundinaceus</name>
    <dbReference type="NCBI Taxonomy" id="35708"/>
    <lineage>
        <taxon>Eukaryota</taxon>
        <taxon>Viridiplantae</taxon>
        <taxon>Streptophyta</taxon>
        <taxon>Embryophyta</taxon>
        <taxon>Tracheophyta</taxon>
        <taxon>Spermatophyta</taxon>
        <taxon>Magnoliopsida</taxon>
        <taxon>Liliopsida</taxon>
        <taxon>Poales</taxon>
        <taxon>Poaceae</taxon>
        <taxon>PACMAD clade</taxon>
        <taxon>Arundinoideae</taxon>
        <taxon>Arundineae</taxon>
        <taxon>Arundo</taxon>
    </lineage>
</organism>
<proteinExistence type="predicted"/>
<dbReference type="AlphaFoldDB" id="A0A0A8YHP9"/>
<protein>
    <submittedName>
        <fullName evidence="1">Uncharacterized protein</fullName>
    </submittedName>
</protein>
<sequence>MIYFTVFEIKLNSYSTMEKNDFTCDCCSATLVAIESIEL</sequence>
<evidence type="ECO:0000313" key="1">
    <source>
        <dbReference type="EMBL" id="JAD22162.1"/>
    </source>
</evidence>
<reference evidence="1" key="2">
    <citation type="journal article" date="2015" name="Data Brief">
        <title>Shoot transcriptome of the giant reed, Arundo donax.</title>
        <authorList>
            <person name="Barrero R.A."/>
            <person name="Guerrero F.D."/>
            <person name="Moolhuijzen P."/>
            <person name="Goolsby J.A."/>
            <person name="Tidwell J."/>
            <person name="Bellgard S.E."/>
            <person name="Bellgard M.I."/>
        </authorList>
    </citation>
    <scope>NUCLEOTIDE SEQUENCE</scope>
    <source>
        <tissue evidence="1">Shoot tissue taken approximately 20 cm above the soil surface</tissue>
    </source>
</reference>
<accession>A0A0A8YHP9</accession>
<name>A0A0A8YHP9_ARUDO</name>
<reference evidence="1" key="1">
    <citation type="submission" date="2014-09" db="EMBL/GenBank/DDBJ databases">
        <authorList>
            <person name="Magalhaes I.L.F."/>
            <person name="Oliveira U."/>
            <person name="Santos F.R."/>
            <person name="Vidigal T.H.D.A."/>
            <person name="Brescovit A.D."/>
            <person name="Santos A.J."/>
        </authorList>
    </citation>
    <scope>NUCLEOTIDE SEQUENCE</scope>
    <source>
        <tissue evidence="1">Shoot tissue taken approximately 20 cm above the soil surface</tissue>
    </source>
</reference>